<dbReference type="EMBL" id="FNIL01000010">
    <property type="protein sequence ID" value="SDO27311.1"/>
    <property type="molecule type" value="Genomic_DNA"/>
</dbReference>
<accession>A0A1H0I876</accession>
<gene>
    <name evidence="3" type="ORF">SAMN04488053_11031</name>
</gene>
<dbReference type="InterPro" id="IPR011006">
    <property type="entry name" value="CheY-like_superfamily"/>
</dbReference>
<dbReference type="GO" id="GO:0000160">
    <property type="term" value="P:phosphorelay signal transduction system"/>
    <property type="evidence" value="ECO:0007669"/>
    <property type="project" value="InterPro"/>
</dbReference>
<dbReference type="SUPFAM" id="SSF52172">
    <property type="entry name" value="CheY-like"/>
    <property type="match status" value="1"/>
</dbReference>
<dbReference type="PANTHER" id="PTHR43228:SF1">
    <property type="entry name" value="TWO-COMPONENT RESPONSE REGULATOR ARR22"/>
    <property type="match status" value="1"/>
</dbReference>
<dbReference type="InterPro" id="IPR052048">
    <property type="entry name" value="ST_Response_Regulator"/>
</dbReference>
<dbReference type="STRING" id="745820.SAMN04488053_11031"/>
<feature type="domain" description="Response regulatory" evidence="2">
    <location>
        <begin position="4"/>
        <end position="119"/>
    </location>
</feature>
<evidence type="ECO:0000256" key="1">
    <source>
        <dbReference type="PROSITE-ProRule" id="PRU00169"/>
    </source>
</evidence>
<dbReference type="PROSITE" id="PS50110">
    <property type="entry name" value="RESPONSE_REGULATORY"/>
    <property type="match status" value="1"/>
</dbReference>
<sequence>MTASTLICDDSAIFREQLKMILNEAGIQKVYEAGNGIEAVQMFLDYEPDLVFMDIIMPKQDGISTLKELVSYKKNSRIIMTSSCSQQSHLRRALHLGADAYLRKPASEQNILPLLQKYNPASF</sequence>
<protein>
    <submittedName>
        <fullName evidence="3">Two-component system, chemotaxis family, response regulator CheY</fullName>
    </submittedName>
</protein>
<proteinExistence type="predicted"/>
<evidence type="ECO:0000313" key="3">
    <source>
        <dbReference type="EMBL" id="SDO27311.1"/>
    </source>
</evidence>
<dbReference type="SMART" id="SM00448">
    <property type="entry name" value="REC"/>
    <property type="match status" value="1"/>
</dbReference>
<dbReference type="RefSeq" id="WP_175444299.1">
    <property type="nucleotide sequence ID" value="NZ_FNIL01000010.1"/>
</dbReference>
<feature type="modified residue" description="4-aspartylphosphate" evidence="1">
    <location>
        <position position="54"/>
    </location>
</feature>
<organism evidence="3 4">
    <name type="scientific">Alkalicoccus daliensis</name>
    <dbReference type="NCBI Taxonomy" id="745820"/>
    <lineage>
        <taxon>Bacteria</taxon>
        <taxon>Bacillati</taxon>
        <taxon>Bacillota</taxon>
        <taxon>Bacilli</taxon>
        <taxon>Bacillales</taxon>
        <taxon>Bacillaceae</taxon>
        <taxon>Alkalicoccus</taxon>
    </lineage>
</organism>
<evidence type="ECO:0000313" key="4">
    <source>
        <dbReference type="Proteomes" id="UP000198778"/>
    </source>
</evidence>
<name>A0A1H0I876_9BACI</name>
<keyword evidence="4" id="KW-1185">Reference proteome</keyword>
<dbReference type="InterPro" id="IPR001789">
    <property type="entry name" value="Sig_transdc_resp-reg_receiver"/>
</dbReference>
<evidence type="ECO:0000259" key="2">
    <source>
        <dbReference type="PROSITE" id="PS50110"/>
    </source>
</evidence>
<dbReference type="PANTHER" id="PTHR43228">
    <property type="entry name" value="TWO-COMPONENT RESPONSE REGULATOR"/>
    <property type="match status" value="1"/>
</dbReference>
<dbReference type="Gene3D" id="3.40.50.2300">
    <property type="match status" value="1"/>
</dbReference>
<dbReference type="Proteomes" id="UP000198778">
    <property type="component" value="Unassembled WGS sequence"/>
</dbReference>
<dbReference type="Pfam" id="PF00072">
    <property type="entry name" value="Response_reg"/>
    <property type="match status" value="1"/>
</dbReference>
<dbReference type="AlphaFoldDB" id="A0A1H0I876"/>
<reference evidence="4" key="1">
    <citation type="submission" date="2016-10" db="EMBL/GenBank/DDBJ databases">
        <authorList>
            <person name="Varghese N."/>
            <person name="Submissions S."/>
        </authorList>
    </citation>
    <scope>NUCLEOTIDE SEQUENCE [LARGE SCALE GENOMIC DNA]</scope>
    <source>
        <strain evidence="4">CGMCC 1.10369</strain>
    </source>
</reference>
<keyword evidence="1" id="KW-0597">Phosphoprotein</keyword>